<evidence type="ECO:0000313" key="2">
    <source>
        <dbReference type="EMBL" id="KEQ21967.1"/>
    </source>
</evidence>
<keyword evidence="3" id="KW-1185">Reference proteome</keyword>
<evidence type="ECO:0000313" key="3">
    <source>
        <dbReference type="Proteomes" id="UP000028123"/>
    </source>
</evidence>
<protein>
    <submittedName>
        <fullName evidence="2">Uncharacterized protein</fullName>
    </submittedName>
</protein>
<proteinExistence type="predicted"/>
<dbReference type="AlphaFoldDB" id="A0A081NU44"/>
<reference evidence="2 3" key="1">
    <citation type="submission" date="2014-06" db="EMBL/GenBank/DDBJ databases">
        <title>Draft genome sequence of Paenibacillus sp. MSt1.</title>
        <authorList>
            <person name="Aw Y.K."/>
            <person name="Ong K.S."/>
            <person name="Gan H.M."/>
            <person name="Lee S.M."/>
        </authorList>
    </citation>
    <scope>NUCLEOTIDE SEQUENCE [LARGE SCALE GENOMIC DNA]</scope>
    <source>
        <strain evidence="2 3">MSt1</strain>
    </source>
</reference>
<sequence length="134" mass="15126">MISNRELKGQIEELTEQNQFLSDELQQIKCLLESQSNNQDQGSNQGKSNQGEGKNNNGSDALFEMANDFIKLKKLTSDLQTKMQEYASKQTRGGSKLTDEDVINLIINMMNGMIDWTIDFVSKQNQSQGQGQMQ</sequence>
<dbReference type="eggNOG" id="ENOG50306AA">
    <property type="taxonomic scope" value="Bacteria"/>
</dbReference>
<evidence type="ECO:0000256" key="1">
    <source>
        <dbReference type="SAM" id="MobiDB-lite"/>
    </source>
</evidence>
<organism evidence="2 3">
    <name type="scientific">Paenibacillus tyrfis</name>
    <dbReference type="NCBI Taxonomy" id="1501230"/>
    <lineage>
        <taxon>Bacteria</taxon>
        <taxon>Bacillati</taxon>
        <taxon>Bacillota</taxon>
        <taxon>Bacilli</taxon>
        <taxon>Bacillales</taxon>
        <taxon>Paenibacillaceae</taxon>
        <taxon>Paenibacillus</taxon>
    </lineage>
</organism>
<comment type="caution">
    <text evidence="2">The sequence shown here is derived from an EMBL/GenBank/DDBJ whole genome shotgun (WGS) entry which is preliminary data.</text>
</comment>
<dbReference type="EMBL" id="JNVM01000048">
    <property type="protein sequence ID" value="KEQ21967.1"/>
    <property type="molecule type" value="Genomic_DNA"/>
</dbReference>
<name>A0A081NU44_9BACL</name>
<dbReference type="RefSeq" id="WP_036692811.1">
    <property type="nucleotide sequence ID" value="NZ_FYEP01000006.1"/>
</dbReference>
<feature type="region of interest" description="Disordered" evidence="1">
    <location>
        <begin position="32"/>
        <end position="60"/>
    </location>
</feature>
<feature type="compositionally biased region" description="Low complexity" evidence="1">
    <location>
        <begin position="34"/>
        <end position="53"/>
    </location>
</feature>
<gene>
    <name evidence="2" type="ORF">ET33_28600</name>
</gene>
<dbReference type="OrthoDB" id="2667110at2"/>
<accession>A0A081NU44</accession>
<dbReference type="Proteomes" id="UP000028123">
    <property type="component" value="Unassembled WGS sequence"/>
</dbReference>